<dbReference type="AlphaFoldDB" id="A0A9N8YTI1"/>
<protein>
    <submittedName>
        <fullName evidence="5">11151_t:CDS:1</fullName>
    </submittedName>
</protein>
<feature type="domain" description="CBS" evidence="4">
    <location>
        <begin position="17"/>
        <end position="77"/>
    </location>
</feature>
<dbReference type="InterPro" id="IPR050511">
    <property type="entry name" value="AMPK_gamma/SDS23_families"/>
</dbReference>
<dbReference type="InterPro" id="IPR046342">
    <property type="entry name" value="CBS_dom_sf"/>
</dbReference>
<dbReference type="OrthoDB" id="449052at2759"/>
<evidence type="ECO:0000256" key="2">
    <source>
        <dbReference type="ARBA" id="ARBA00023122"/>
    </source>
</evidence>
<keyword evidence="1" id="KW-0677">Repeat</keyword>
<evidence type="ECO:0000313" key="5">
    <source>
        <dbReference type="EMBL" id="CAG8446844.1"/>
    </source>
</evidence>
<dbReference type="Pfam" id="PF00571">
    <property type="entry name" value="CBS"/>
    <property type="match status" value="3"/>
</dbReference>
<accession>A0A9N8YTI1</accession>
<evidence type="ECO:0000313" key="6">
    <source>
        <dbReference type="Proteomes" id="UP000789706"/>
    </source>
</evidence>
<dbReference type="CDD" id="cd02205">
    <property type="entry name" value="CBS_pair_SF"/>
    <property type="match status" value="1"/>
</dbReference>
<sequence>MSKTLSEITPIELHGTSNKRTLVVSRPTTTVREALKTMATHNITSLPIYSHDSDKIVTIVNLIDVLNYVIKEAVSDEKLPLYLNSEKSKNLDNQIEVVMTLDNEKESYRIFETDANECLKTGIHRSLVIDYTNNMESYILTQSDIIRYVYEHPECLPSVDFDSSLKSFGLTGKEKNVVLGHDKEIALNVYRRMAENKLTGIPIIDSEDKLVGNLSLSDLRGLSYQSIDCLVLPVLDFLSKIPNRKNSLIPFSLTENSSLQETLKLITDKHIHRVWIVDEEHKVQNVITLTDLITVFLKHLA</sequence>
<name>A0A9N8YTI1_9GLOM</name>
<comment type="caution">
    <text evidence="5">The sequence shown here is derived from an EMBL/GenBank/DDBJ whole genome shotgun (WGS) entry which is preliminary data.</text>
</comment>
<keyword evidence="2 3" id="KW-0129">CBS domain</keyword>
<dbReference type="InterPro" id="IPR000644">
    <property type="entry name" value="CBS_dom"/>
</dbReference>
<evidence type="ECO:0000256" key="1">
    <source>
        <dbReference type="ARBA" id="ARBA00022737"/>
    </source>
</evidence>
<proteinExistence type="predicted"/>
<dbReference type="Gene3D" id="3.10.580.10">
    <property type="entry name" value="CBS-domain"/>
    <property type="match status" value="2"/>
</dbReference>
<dbReference type="SUPFAM" id="SSF54631">
    <property type="entry name" value="CBS-domain pair"/>
    <property type="match status" value="2"/>
</dbReference>
<reference evidence="5" key="1">
    <citation type="submission" date="2021-06" db="EMBL/GenBank/DDBJ databases">
        <authorList>
            <person name="Kallberg Y."/>
            <person name="Tangrot J."/>
            <person name="Rosling A."/>
        </authorList>
    </citation>
    <scope>NUCLEOTIDE SEQUENCE</scope>
    <source>
        <strain evidence="5">AZ414A</strain>
    </source>
</reference>
<evidence type="ECO:0000259" key="4">
    <source>
        <dbReference type="PROSITE" id="PS51371"/>
    </source>
</evidence>
<feature type="domain" description="CBS" evidence="4">
    <location>
        <begin position="242"/>
        <end position="301"/>
    </location>
</feature>
<organism evidence="5 6">
    <name type="scientific">Diversispora eburnea</name>
    <dbReference type="NCBI Taxonomy" id="1213867"/>
    <lineage>
        <taxon>Eukaryota</taxon>
        <taxon>Fungi</taxon>
        <taxon>Fungi incertae sedis</taxon>
        <taxon>Mucoromycota</taxon>
        <taxon>Glomeromycotina</taxon>
        <taxon>Glomeromycetes</taxon>
        <taxon>Diversisporales</taxon>
        <taxon>Diversisporaceae</taxon>
        <taxon>Diversispora</taxon>
    </lineage>
</organism>
<dbReference type="SMART" id="SM00116">
    <property type="entry name" value="CBS"/>
    <property type="match status" value="4"/>
</dbReference>
<dbReference type="PANTHER" id="PTHR13780">
    <property type="entry name" value="AMP-ACTIVATED PROTEIN KINASE, GAMMA REGULATORY SUBUNIT"/>
    <property type="match status" value="1"/>
</dbReference>
<dbReference type="Proteomes" id="UP000789706">
    <property type="component" value="Unassembled WGS sequence"/>
</dbReference>
<dbReference type="PROSITE" id="PS51371">
    <property type="entry name" value="CBS"/>
    <property type="match status" value="2"/>
</dbReference>
<gene>
    <name evidence="5" type="ORF">DEBURN_LOCUS1852</name>
</gene>
<evidence type="ECO:0000256" key="3">
    <source>
        <dbReference type="PROSITE-ProRule" id="PRU00703"/>
    </source>
</evidence>
<keyword evidence="6" id="KW-1185">Reference proteome</keyword>
<dbReference type="EMBL" id="CAJVPK010000091">
    <property type="protein sequence ID" value="CAG8446844.1"/>
    <property type="molecule type" value="Genomic_DNA"/>
</dbReference>